<name>A0AAW0GA27_9APHY</name>
<feature type="active site" description="Proton acceptor" evidence="6">
    <location>
        <position position="236"/>
    </location>
</feature>
<evidence type="ECO:0000313" key="10">
    <source>
        <dbReference type="EMBL" id="KAK7690201.1"/>
    </source>
</evidence>
<comment type="function">
    <text evidence="4">After transfer of sugars to endogenous macromolecular acceptors, the enzyme converts nucleoside diphosphates to nucleoside monophosphates which in turn exit the Golgi lumen in a coupled antiporter reaction, allowing entry of additional nucleotide sugar from the cytosol.</text>
</comment>
<feature type="region of interest" description="Disordered" evidence="9">
    <location>
        <begin position="50"/>
        <end position="94"/>
    </location>
</feature>
<sequence length="534" mass="59704">MDGMRRFGWKKFAIAAVVLLGFVWVLGPRKEDVIPEKYIPSIAEPYFSYNPPSHTTLPPPNRPQPTSPQHPSNDEDIVSNPKPRPTSYETDPDHYKTVYCTKPFKPDLPLVQYALMIDAGSTGSRIHIYKFNNCGASPSYEYEVFKQTKPGLSKFEKNPLGAAMSLDILLDEAVKVVPQALQKCTPVAVKATAGLRLLGGPESEEILEAVRHRLHEKYPFNLQEKDGVVIMDGSDEGVYAWITANYLLKTIRADTPEGTTPYAVLDLGGASTQIVFEPTFDMSKPDNTLEEGEHKYDLKFSGKDYVLYQHSYLGYGLMKAREHVHRLVEFMGSFHKVGAKDIVGNPCLARGTKREVTIKDESTGQEKNVTMVGEDIGGFDSCNRVIELVMAKDSICEVKPCSFNGVYQPSLLETFPKGNILLLSYFYDRLRPLIPSTSTSPIHISTIATLAKQVCLGKPEWEKHWGDDHELMKELEGRPEWCLDLTFMHALLRLGYEFGSERTVEIGKQIEGTELGWCLGATIAMVGADLKCRV</sequence>
<gene>
    <name evidence="10" type="ORF">QCA50_006852</name>
</gene>
<dbReference type="Pfam" id="PF01150">
    <property type="entry name" value="GDA1_CD39"/>
    <property type="match status" value="1"/>
</dbReference>
<evidence type="ECO:0000256" key="8">
    <source>
        <dbReference type="RuleBase" id="RU003833"/>
    </source>
</evidence>
<reference evidence="10 11" key="1">
    <citation type="submission" date="2022-09" db="EMBL/GenBank/DDBJ databases">
        <authorList>
            <person name="Palmer J.M."/>
        </authorList>
    </citation>
    <scope>NUCLEOTIDE SEQUENCE [LARGE SCALE GENOMIC DNA]</scope>
    <source>
        <strain evidence="10 11">DSM 7382</strain>
    </source>
</reference>
<keyword evidence="7" id="KW-0547">Nucleotide-binding</keyword>
<dbReference type="GO" id="GO:0000139">
    <property type="term" value="C:Golgi membrane"/>
    <property type="evidence" value="ECO:0007669"/>
    <property type="project" value="UniProtKB-SubCell"/>
</dbReference>
<evidence type="ECO:0000256" key="3">
    <source>
        <dbReference type="ARBA" id="ARBA00022801"/>
    </source>
</evidence>
<dbReference type="PROSITE" id="PS01238">
    <property type="entry name" value="GDA1_CD39_NTPASE"/>
    <property type="match status" value="1"/>
</dbReference>
<dbReference type="EC" id="3.6.1.42" evidence="5"/>
<dbReference type="Proteomes" id="UP001385951">
    <property type="component" value="Unassembled WGS sequence"/>
</dbReference>
<evidence type="ECO:0000256" key="9">
    <source>
        <dbReference type="SAM" id="MobiDB-lite"/>
    </source>
</evidence>
<dbReference type="GO" id="GO:0045134">
    <property type="term" value="F:UDP phosphatase activity"/>
    <property type="evidence" value="ECO:0007669"/>
    <property type="project" value="TreeGrafter"/>
</dbReference>
<feature type="binding site" evidence="7">
    <location>
        <begin position="269"/>
        <end position="273"/>
    </location>
    <ligand>
        <name>ATP</name>
        <dbReference type="ChEBI" id="CHEBI:30616"/>
    </ligand>
</feature>
<evidence type="ECO:0000256" key="5">
    <source>
        <dbReference type="ARBA" id="ARBA00038903"/>
    </source>
</evidence>
<dbReference type="CDD" id="cd24040">
    <property type="entry name" value="ASKHA_NBD_GDA1"/>
    <property type="match status" value="1"/>
</dbReference>
<keyword evidence="3 8" id="KW-0378">Hydrolase</keyword>
<protein>
    <recommendedName>
        <fullName evidence="5">guanosine-diphosphatase</fullName>
        <ecNumber evidence="5">3.6.1.42</ecNumber>
    </recommendedName>
</protein>
<dbReference type="GO" id="GO:0017111">
    <property type="term" value="F:ribonucleoside triphosphate phosphatase activity"/>
    <property type="evidence" value="ECO:0007669"/>
    <property type="project" value="TreeGrafter"/>
</dbReference>
<evidence type="ECO:0000256" key="1">
    <source>
        <dbReference type="ARBA" id="ARBA00004323"/>
    </source>
</evidence>
<comment type="caution">
    <text evidence="10">The sequence shown here is derived from an EMBL/GenBank/DDBJ whole genome shotgun (WGS) entry which is preliminary data.</text>
</comment>
<comment type="similarity">
    <text evidence="2 8">Belongs to the GDA1/CD39 NTPase family.</text>
</comment>
<dbReference type="GO" id="GO:0009134">
    <property type="term" value="P:nucleoside diphosphate catabolic process"/>
    <property type="evidence" value="ECO:0007669"/>
    <property type="project" value="TreeGrafter"/>
</dbReference>
<dbReference type="PANTHER" id="PTHR11782">
    <property type="entry name" value="ADENOSINE/GUANOSINE DIPHOSPHATASE"/>
    <property type="match status" value="1"/>
</dbReference>
<dbReference type="AlphaFoldDB" id="A0AAW0GA27"/>
<dbReference type="PANTHER" id="PTHR11782:SF83">
    <property type="entry name" value="GUANOSINE-DIPHOSPHATASE"/>
    <property type="match status" value="1"/>
</dbReference>
<evidence type="ECO:0000256" key="4">
    <source>
        <dbReference type="ARBA" id="ARBA00037742"/>
    </source>
</evidence>
<evidence type="ECO:0000313" key="11">
    <source>
        <dbReference type="Proteomes" id="UP001385951"/>
    </source>
</evidence>
<comment type="subcellular location">
    <subcellularLocation>
        <location evidence="1">Golgi apparatus membrane</location>
        <topology evidence="1">Single-pass type II membrane protein</topology>
    </subcellularLocation>
</comment>
<keyword evidence="7" id="KW-0067">ATP-binding</keyword>
<proteinExistence type="inferred from homology"/>
<dbReference type="InterPro" id="IPR000407">
    <property type="entry name" value="GDA1_CD39_NTPase"/>
</dbReference>
<dbReference type="Gene3D" id="3.30.420.150">
    <property type="entry name" value="Exopolyphosphatase. Domain 2"/>
    <property type="match status" value="1"/>
</dbReference>
<feature type="compositionally biased region" description="Pro residues" evidence="9">
    <location>
        <begin position="57"/>
        <end position="68"/>
    </location>
</feature>
<evidence type="ECO:0000256" key="6">
    <source>
        <dbReference type="PIRSR" id="PIRSR600407-1"/>
    </source>
</evidence>
<dbReference type="GO" id="GO:0005524">
    <property type="term" value="F:ATP binding"/>
    <property type="evidence" value="ECO:0007669"/>
    <property type="project" value="UniProtKB-KW"/>
</dbReference>
<dbReference type="GO" id="GO:0004382">
    <property type="term" value="F:GDP phosphatase activity"/>
    <property type="evidence" value="ECO:0007669"/>
    <property type="project" value="UniProtKB-EC"/>
</dbReference>
<dbReference type="Gene3D" id="3.30.420.40">
    <property type="match status" value="1"/>
</dbReference>
<dbReference type="EMBL" id="JASBNA010000007">
    <property type="protein sequence ID" value="KAK7690201.1"/>
    <property type="molecule type" value="Genomic_DNA"/>
</dbReference>
<keyword evidence="11" id="KW-1185">Reference proteome</keyword>
<organism evidence="10 11">
    <name type="scientific">Cerrena zonata</name>
    <dbReference type="NCBI Taxonomy" id="2478898"/>
    <lineage>
        <taxon>Eukaryota</taxon>
        <taxon>Fungi</taxon>
        <taxon>Dikarya</taxon>
        <taxon>Basidiomycota</taxon>
        <taxon>Agaricomycotina</taxon>
        <taxon>Agaricomycetes</taxon>
        <taxon>Polyporales</taxon>
        <taxon>Cerrenaceae</taxon>
        <taxon>Cerrena</taxon>
    </lineage>
</organism>
<evidence type="ECO:0000256" key="7">
    <source>
        <dbReference type="PIRSR" id="PIRSR600407-2"/>
    </source>
</evidence>
<evidence type="ECO:0000256" key="2">
    <source>
        <dbReference type="ARBA" id="ARBA00009283"/>
    </source>
</evidence>
<accession>A0AAW0GA27</accession>
<dbReference type="GO" id="GO:0006487">
    <property type="term" value="P:protein N-linked glycosylation"/>
    <property type="evidence" value="ECO:0007669"/>
    <property type="project" value="TreeGrafter"/>
</dbReference>